<name>A0A7K3VL10_RHILE</name>
<dbReference type="GO" id="GO:0000160">
    <property type="term" value="P:phosphorelay signal transduction system"/>
    <property type="evidence" value="ECO:0007669"/>
    <property type="project" value="InterPro"/>
</dbReference>
<evidence type="ECO:0000313" key="3">
    <source>
        <dbReference type="EMBL" id="NEK17482.1"/>
    </source>
</evidence>
<dbReference type="PANTHER" id="PTHR46832">
    <property type="entry name" value="5'-METHYLTHIOADENOSINE/S-ADENOSYLHOMOCYSTEINE NUCLEOSIDASE"/>
    <property type="match status" value="1"/>
</dbReference>
<dbReference type="GO" id="GO:0019284">
    <property type="term" value="P:L-methionine salvage from S-adenosylmethionine"/>
    <property type="evidence" value="ECO:0007669"/>
    <property type="project" value="TreeGrafter"/>
</dbReference>
<feature type="domain" description="Response regulatory" evidence="2">
    <location>
        <begin position="2"/>
        <end position="128"/>
    </location>
</feature>
<dbReference type="InterPro" id="IPR011006">
    <property type="entry name" value="CheY-like_superfamily"/>
</dbReference>
<dbReference type="SUPFAM" id="SSF52172">
    <property type="entry name" value="CheY-like"/>
    <property type="match status" value="1"/>
</dbReference>
<dbReference type="GO" id="GO:0008782">
    <property type="term" value="F:adenosylhomocysteine nucleosidase activity"/>
    <property type="evidence" value="ECO:0007669"/>
    <property type="project" value="TreeGrafter"/>
</dbReference>
<dbReference type="Pfam" id="PF01048">
    <property type="entry name" value="PNP_UDP_1"/>
    <property type="match status" value="1"/>
</dbReference>
<feature type="modified residue" description="4-aspartylphosphate" evidence="1">
    <location>
        <position position="54"/>
    </location>
</feature>
<evidence type="ECO:0000259" key="2">
    <source>
        <dbReference type="PROSITE" id="PS50110"/>
    </source>
</evidence>
<proteinExistence type="predicted"/>
<dbReference type="GO" id="GO:0005829">
    <property type="term" value="C:cytosol"/>
    <property type="evidence" value="ECO:0007669"/>
    <property type="project" value="TreeGrafter"/>
</dbReference>
<gene>
    <name evidence="3" type="ORF">GR257_21875</name>
</gene>
<dbReference type="GO" id="GO:0008930">
    <property type="term" value="F:methylthioadenosine nucleosidase activity"/>
    <property type="evidence" value="ECO:0007669"/>
    <property type="project" value="TreeGrafter"/>
</dbReference>
<dbReference type="PROSITE" id="PS50110">
    <property type="entry name" value="RESPONSE_REGULATORY"/>
    <property type="match status" value="1"/>
</dbReference>
<keyword evidence="1" id="KW-0597">Phosphoprotein</keyword>
<dbReference type="InterPro" id="IPR035994">
    <property type="entry name" value="Nucleoside_phosphorylase_sf"/>
</dbReference>
<dbReference type="GO" id="GO:0009116">
    <property type="term" value="P:nucleoside metabolic process"/>
    <property type="evidence" value="ECO:0007669"/>
    <property type="project" value="InterPro"/>
</dbReference>
<dbReference type="SUPFAM" id="SSF53167">
    <property type="entry name" value="Purine and uridine phosphorylases"/>
    <property type="match status" value="1"/>
</dbReference>
<reference evidence="3 4" key="1">
    <citation type="submission" date="2019-12" db="EMBL/GenBank/DDBJ databases">
        <title>Rhizobium genotypes associated with high levels of biological nitrogen fixation by grain legumes in a temperate-maritime cropping system.</title>
        <authorList>
            <person name="Maluk M."/>
            <person name="Francesc Ferrando Molina F."/>
            <person name="Lopez Del Egido L."/>
            <person name="Lafos M."/>
            <person name="Langarica-Fuentes A."/>
            <person name="Gebre Yohannes G."/>
            <person name="Young M.W."/>
            <person name="Martin P."/>
            <person name="Gantlett R."/>
            <person name="Kenicer G."/>
            <person name="Hawes C."/>
            <person name="Begg G.S."/>
            <person name="Quilliam R.S."/>
            <person name="Squire G.R."/>
            <person name="Poole P.S."/>
            <person name="Young P.W."/>
            <person name="Iannetta P.M."/>
            <person name="James E.K."/>
        </authorList>
    </citation>
    <scope>NUCLEOTIDE SEQUENCE [LARGE SCALE GENOMIC DNA]</scope>
    <source>
        <strain evidence="3 4">JHI54</strain>
    </source>
</reference>
<organism evidence="3 4">
    <name type="scientific">Rhizobium leguminosarum</name>
    <dbReference type="NCBI Taxonomy" id="384"/>
    <lineage>
        <taxon>Bacteria</taxon>
        <taxon>Pseudomonadati</taxon>
        <taxon>Pseudomonadota</taxon>
        <taxon>Alphaproteobacteria</taxon>
        <taxon>Hyphomicrobiales</taxon>
        <taxon>Rhizobiaceae</taxon>
        <taxon>Rhizobium/Agrobacterium group</taxon>
        <taxon>Rhizobium</taxon>
    </lineage>
</organism>
<dbReference type="InterPro" id="IPR000845">
    <property type="entry name" value="Nucleoside_phosphorylase_d"/>
</dbReference>
<dbReference type="PANTHER" id="PTHR46832:SF1">
    <property type="entry name" value="5'-METHYLTHIOADENOSINE_S-ADENOSYLHOMOCYSTEINE NUCLEOSIDASE"/>
    <property type="match status" value="1"/>
</dbReference>
<evidence type="ECO:0000313" key="4">
    <source>
        <dbReference type="Proteomes" id="UP000471705"/>
    </source>
</evidence>
<dbReference type="Proteomes" id="UP000471705">
    <property type="component" value="Unassembled WGS sequence"/>
</dbReference>
<comment type="caution">
    <text evidence="3">The sequence shown here is derived from an EMBL/GenBank/DDBJ whole genome shotgun (WGS) entry which is preliminary data.</text>
</comment>
<accession>A0A7K3VL10</accession>
<dbReference type="AlphaFoldDB" id="A0A7K3VL10"/>
<dbReference type="RefSeq" id="WP_164048091.1">
    <property type="nucleotide sequence ID" value="NZ_WUFV01000013.1"/>
</dbReference>
<dbReference type="Gene3D" id="3.40.50.2300">
    <property type="match status" value="1"/>
</dbReference>
<sequence length="406" mass="44226">MKVLVVEDNNEKYNRVHALLERAGVATNEITHVIAAAPAYQHLRNTQFDLMLLDVNIPRRLGDAQAQRGGGLELLRELGRETDLRRPTYIVGLTAYEDVVAEFGSAFEEQLWSLVHYTESSDQWIAQLLVKVNYIQAANRSRNFSDGETYGCDLAIITALDTVEADAVQALPLSWETLRLQHDETRYLSGTLSKADGTKSIIAASAPRMGIPASAVLSTKVIQQFRPRYIAMVGICAGRKDKVSFGDLIVADPTWDWGSGKLISEDGSPKFLPSPHQLDLDPDTASLLRGMAKDAAMLGEIKRAAKGNKPKTELSVHVGPLVSGAAVVAHKPTFDGLLDQHRGILGVDMEAYAVAAAAIGSGKPRPRFVVIKGVSDYADENKDDDFQEYAASASALFLLHAAKEFL</sequence>
<evidence type="ECO:0000256" key="1">
    <source>
        <dbReference type="PROSITE-ProRule" id="PRU00169"/>
    </source>
</evidence>
<dbReference type="EMBL" id="WUFV01000013">
    <property type="protein sequence ID" value="NEK17482.1"/>
    <property type="molecule type" value="Genomic_DNA"/>
</dbReference>
<dbReference type="Gene3D" id="3.40.50.1580">
    <property type="entry name" value="Nucleoside phosphorylase domain"/>
    <property type="match status" value="1"/>
</dbReference>
<protein>
    <submittedName>
        <fullName evidence="3">Response regulator</fullName>
    </submittedName>
</protein>
<dbReference type="InterPro" id="IPR001789">
    <property type="entry name" value="Sig_transdc_resp-reg_receiver"/>
</dbReference>